<dbReference type="PANTHER" id="PTHR10334">
    <property type="entry name" value="CYSTEINE-RICH SECRETORY PROTEIN-RELATED"/>
    <property type="match status" value="1"/>
</dbReference>
<name>A0A653CVI7_CALMS</name>
<evidence type="ECO:0000256" key="1">
    <source>
        <dbReference type="ARBA" id="ARBA00004613"/>
    </source>
</evidence>
<dbReference type="InterPro" id="IPR035940">
    <property type="entry name" value="CAP_sf"/>
</dbReference>
<accession>A0A653CVI7</accession>
<dbReference type="PROSITE" id="PS01010">
    <property type="entry name" value="CRISP_2"/>
    <property type="match status" value="1"/>
</dbReference>
<dbReference type="AlphaFoldDB" id="A0A653CVI7"/>
<dbReference type="PRINTS" id="PR00837">
    <property type="entry name" value="V5TPXLIKE"/>
</dbReference>
<sequence length="274" mass="30639">MNITKNPVGKKCGRHTLCIYEKGKVGPACKGSVNLGFSEEEKAAIVDVHNIIRNLVATGTEIRGSPGPQYKAANMRAVEWNEELEELAKRWVSQCIYGHDTCRDLERYPVGQNIARGNGFLNDDLAYIADWYSSVDDFDRSWINNYQLPYLDIRAQYTQLVWAETYQIGCARIVFQGPESPSVSYREHFICNYGPSGNIPGHAVYRIGEPCTQCPPGTGCTLDYPGLCGQEPFFNITYIKKTHQAVSTPVTPKNGSGCIRTSFLLCISIYFLIL</sequence>
<dbReference type="SUPFAM" id="SSF55797">
    <property type="entry name" value="PR-1-like"/>
    <property type="match status" value="1"/>
</dbReference>
<dbReference type="InterPro" id="IPR002413">
    <property type="entry name" value="V5_allergen-like"/>
</dbReference>
<dbReference type="EMBL" id="CAACVG010009047">
    <property type="protein sequence ID" value="VEN51888.1"/>
    <property type="molecule type" value="Genomic_DNA"/>
</dbReference>
<dbReference type="InterPro" id="IPR018244">
    <property type="entry name" value="Allrgn_V5/Tpx1_CS"/>
</dbReference>
<evidence type="ECO:0000313" key="5">
    <source>
        <dbReference type="Proteomes" id="UP000410492"/>
    </source>
</evidence>
<protein>
    <recommendedName>
        <fullName evidence="3">SCP domain-containing protein</fullName>
    </recommendedName>
</protein>
<dbReference type="InterPro" id="IPR014044">
    <property type="entry name" value="CAP_dom"/>
</dbReference>
<gene>
    <name evidence="4" type="ORF">CALMAC_LOCUS12204</name>
</gene>
<keyword evidence="5" id="KW-1185">Reference proteome</keyword>
<keyword evidence="2" id="KW-0964">Secreted</keyword>
<evidence type="ECO:0000313" key="4">
    <source>
        <dbReference type="EMBL" id="VEN51888.1"/>
    </source>
</evidence>
<feature type="domain" description="SCP" evidence="3">
    <location>
        <begin position="40"/>
        <end position="201"/>
    </location>
</feature>
<dbReference type="Pfam" id="PF00188">
    <property type="entry name" value="CAP"/>
    <property type="match status" value="1"/>
</dbReference>
<comment type="subcellular location">
    <subcellularLocation>
        <location evidence="1">Secreted</location>
    </subcellularLocation>
</comment>
<dbReference type="GO" id="GO:0005576">
    <property type="term" value="C:extracellular region"/>
    <property type="evidence" value="ECO:0007669"/>
    <property type="project" value="UniProtKB-SubCell"/>
</dbReference>
<reference evidence="4 5" key="1">
    <citation type="submission" date="2019-01" db="EMBL/GenBank/DDBJ databases">
        <authorList>
            <person name="Sayadi A."/>
        </authorList>
    </citation>
    <scope>NUCLEOTIDE SEQUENCE [LARGE SCALE GENOMIC DNA]</scope>
</reference>
<dbReference type="InterPro" id="IPR001283">
    <property type="entry name" value="CRISP-related"/>
</dbReference>
<dbReference type="Gene3D" id="3.40.33.10">
    <property type="entry name" value="CAP"/>
    <property type="match status" value="1"/>
</dbReference>
<dbReference type="Proteomes" id="UP000410492">
    <property type="component" value="Unassembled WGS sequence"/>
</dbReference>
<evidence type="ECO:0000256" key="2">
    <source>
        <dbReference type="ARBA" id="ARBA00022525"/>
    </source>
</evidence>
<proteinExistence type="predicted"/>
<evidence type="ECO:0000259" key="3">
    <source>
        <dbReference type="SMART" id="SM00198"/>
    </source>
</evidence>
<dbReference type="PRINTS" id="PR00838">
    <property type="entry name" value="V5ALLERGEN"/>
</dbReference>
<dbReference type="CDD" id="cd05380">
    <property type="entry name" value="CAP_euk"/>
    <property type="match status" value="1"/>
</dbReference>
<dbReference type="OrthoDB" id="43654at2759"/>
<organism evidence="4 5">
    <name type="scientific">Callosobruchus maculatus</name>
    <name type="common">Southern cowpea weevil</name>
    <name type="synonym">Pulse bruchid</name>
    <dbReference type="NCBI Taxonomy" id="64391"/>
    <lineage>
        <taxon>Eukaryota</taxon>
        <taxon>Metazoa</taxon>
        <taxon>Ecdysozoa</taxon>
        <taxon>Arthropoda</taxon>
        <taxon>Hexapoda</taxon>
        <taxon>Insecta</taxon>
        <taxon>Pterygota</taxon>
        <taxon>Neoptera</taxon>
        <taxon>Endopterygota</taxon>
        <taxon>Coleoptera</taxon>
        <taxon>Polyphaga</taxon>
        <taxon>Cucujiformia</taxon>
        <taxon>Chrysomeloidea</taxon>
        <taxon>Chrysomelidae</taxon>
        <taxon>Bruchinae</taxon>
        <taxon>Bruchini</taxon>
        <taxon>Callosobruchus</taxon>
    </lineage>
</organism>
<dbReference type="SMART" id="SM00198">
    <property type="entry name" value="SCP"/>
    <property type="match status" value="1"/>
</dbReference>